<dbReference type="EMBL" id="QUSK01000013">
    <property type="protein sequence ID" value="RGD76364.1"/>
    <property type="molecule type" value="Genomic_DNA"/>
</dbReference>
<name>A0A3E3E576_9FIRM</name>
<comment type="caution">
    <text evidence="1">The sequence shown here is derived from an EMBL/GenBank/DDBJ whole genome shotgun (WGS) entry which is preliminary data.</text>
</comment>
<protein>
    <submittedName>
        <fullName evidence="1">Uncharacterized protein</fullName>
    </submittedName>
</protein>
<dbReference type="Proteomes" id="UP000260721">
    <property type="component" value="Unassembled WGS sequence"/>
</dbReference>
<gene>
    <name evidence="1" type="ORF">DXC78_06655</name>
</gene>
<proteinExistence type="predicted"/>
<evidence type="ECO:0000313" key="2">
    <source>
        <dbReference type="Proteomes" id="UP000260721"/>
    </source>
</evidence>
<accession>A0A3E3E576</accession>
<sequence length="90" mass="10666">MKFIIENVSGYGIDVNDFKKLKADGFLINKEGKDIERSWRPGRKYCSSTIEITDTNQIIRIMEIVECSLYFEYDQKRKDQPKILIVDDWL</sequence>
<dbReference type="AlphaFoldDB" id="A0A3E3E576"/>
<reference evidence="1 2" key="1">
    <citation type="submission" date="2018-08" db="EMBL/GenBank/DDBJ databases">
        <title>A genome reference for cultivated species of the human gut microbiota.</title>
        <authorList>
            <person name="Zou Y."/>
            <person name="Xue W."/>
            <person name="Luo G."/>
        </authorList>
    </citation>
    <scope>NUCLEOTIDE SEQUENCE [LARGE SCALE GENOMIC DNA]</scope>
    <source>
        <strain evidence="1 2">TF08-11</strain>
    </source>
</reference>
<organism evidence="1 2">
    <name type="scientific">Faecalicoccus pleomorphus</name>
    <dbReference type="NCBI Taxonomy" id="1323"/>
    <lineage>
        <taxon>Bacteria</taxon>
        <taxon>Bacillati</taxon>
        <taxon>Bacillota</taxon>
        <taxon>Erysipelotrichia</taxon>
        <taxon>Erysipelotrichales</taxon>
        <taxon>Erysipelotrichaceae</taxon>
        <taxon>Faecalicoccus</taxon>
    </lineage>
</organism>
<evidence type="ECO:0000313" key="1">
    <source>
        <dbReference type="EMBL" id="RGD76364.1"/>
    </source>
</evidence>
<dbReference type="RefSeq" id="WP_117446302.1">
    <property type="nucleotide sequence ID" value="NZ_QUSK01000013.1"/>
</dbReference>